<dbReference type="GO" id="GO:0005829">
    <property type="term" value="C:cytosol"/>
    <property type="evidence" value="ECO:0007669"/>
    <property type="project" value="TreeGrafter"/>
</dbReference>
<dbReference type="PANTHER" id="PTHR12390:SF0">
    <property type="entry name" value="UROPORPHYRINOGEN-III SYNTHASE"/>
    <property type="match status" value="1"/>
</dbReference>
<dbReference type="UniPathway" id="UPA00251">
    <property type="reaction ID" value="UER00320"/>
</dbReference>
<name>L8GDY8_ACACF</name>
<evidence type="ECO:0000313" key="3">
    <source>
        <dbReference type="EMBL" id="ELR11315.1"/>
    </source>
</evidence>
<gene>
    <name evidence="3" type="ORF">ACA1_190010</name>
</gene>
<evidence type="ECO:0000256" key="1">
    <source>
        <dbReference type="SAM" id="MobiDB-lite"/>
    </source>
</evidence>
<dbReference type="VEuPathDB" id="AmoebaDB:ACA1_190010"/>
<dbReference type="CDD" id="cd06578">
    <property type="entry name" value="HemD"/>
    <property type="match status" value="1"/>
</dbReference>
<dbReference type="KEGG" id="acan:ACA1_190010"/>
<dbReference type="OMA" id="GSHEHEV"/>
<reference evidence="3 4" key="1">
    <citation type="journal article" date="2013" name="Genome Biol.">
        <title>Genome of Acanthamoeba castellanii highlights extensive lateral gene transfer and early evolution of tyrosine kinase signaling.</title>
        <authorList>
            <person name="Clarke M."/>
            <person name="Lohan A.J."/>
            <person name="Liu B."/>
            <person name="Lagkouvardos I."/>
            <person name="Roy S."/>
            <person name="Zafar N."/>
            <person name="Bertelli C."/>
            <person name="Schilde C."/>
            <person name="Kianianmomeni A."/>
            <person name="Burglin T.R."/>
            <person name="Frech C."/>
            <person name="Turcotte B."/>
            <person name="Kopec K.O."/>
            <person name="Synnott J.M."/>
            <person name="Choo C."/>
            <person name="Paponov I."/>
            <person name="Finkler A."/>
            <person name="Soon Heng Tan C."/>
            <person name="Hutchins A.P."/>
            <person name="Weinmeier T."/>
            <person name="Rattei T."/>
            <person name="Chu J.S."/>
            <person name="Gimenez G."/>
            <person name="Irimia M."/>
            <person name="Rigden D.J."/>
            <person name="Fitzpatrick D.A."/>
            <person name="Lorenzo-Morales J."/>
            <person name="Bateman A."/>
            <person name="Chiu C.H."/>
            <person name="Tang P."/>
            <person name="Hegemann P."/>
            <person name="Fromm H."/>
            <person name="Raoult D."/>
            <person name="Greub G."/>
            <person name="Miranda-Saavedra D."/>
            <person name="Chen N."/>
            <person name="Nash P."/>
            <person name="Ginger M.L."/>
            <person name="Horn M."/>
            <person name="Schaap P."/>
            <person name="Caler L."/>
            <person name="Loftus B."/>
        </authorList>
    </citation>
    <scope>NUCLEOTIDE SEQUENCE [LARGE SCALE GENOMIC DNA]</scope>
    <source>
        <strain evidence="3 4">Neff</strain>
    </source>
</reference>
<evidence type="ECO:0000259" key="2">
    <source>
        <dbReference type="Pfam" id="PF02602"/>
    </source>
</evidence>
<organism evidence="3 4">
    <name type="scientific">Acanthamoeba castellanii (strain ATCC 30010 / Neff)</name>
    <dbReference type="NCBI Taxonomy" id="1257118"/>
    <lineage>
        <taxon>Eukaryota</taxon>
        <taxon>Amoebozoa</taxon>
        <taxon>Discosea</taxon>
        <taxon>Longamoebia</taxon>
        <taxon>Centramoebida</taxon>
        <taxon>Acanthamoebidae</taxon>
        <taxon>Acanthamoeba</taxon>
    </lineage>
</organism>
<protein>
    <submittedName>
        <fullName evidence="3">UroporphyrinogenIII synthase</fullName>
    </submittedName>
</protein>
<dbReference type="STRING" id="1257118.L8GDY8"/>
<dbReference type="EMBL" id="KB008154">
    <property type="protein sequence ID" value="ELR11315.1"/>
    <property type="molecule type" value="Genomic_DNA"/>
</dbReference>
<evidence type="ECO:0000313" key="4">
    <source>
        <dbReference type="Proteomes" id="UP000011083"/>
    </source>
</evidence>
<dbReference type="GO" id="GO:0006780">
    <property type="term" value="P:uroporphyrinogen III biosynthetic process"/>
    <property type="evidence" value="ECO:0007669"/>
    <property type="project" value="InterPro"/>
</dbReference>
<dbReference type="SUPFAM" id="SSF69618">
    <property type="entry name" value="HemD-like"/>
    <property type="match status" value="1"/>
</dbReference>
<dbReference type="Proteomes" id="UP000011083">
    <property type="component" value="Unassembled WGS sequence"/>
</dbReference>
<dbReference type="GeneID" id="14911769"/>
<dbReference type="RefSeq" id="XP_004333328.1">
    <property type="nucleotide sequence ID" value="XM_004333280.1"/>
</dbReference>
<dbReference type="GO" id="GO:0004852">
    <property type="term" value="F:uroporphyrinogen-III synthase activity"/>
    <property type="evidence" value="ECO:0007669"/>
    <property type="project" value="InterPro"/>
</dbReference>
<feature type="domain" description="Tetrapyrrole biosynthesis uroporphyrinogen III synthase" evidence="2">
    <location>
        <begin position="33"/>
        <end position="275"/>
    </location>
</feature>
<proteinExistence type="predicted"/>
<dbReference type="InterPro" id="IPR003754">
    <property type="entry name" value="4pyrrol_synth_uPrphyn_synth"/>
</dbReference>
<dbReference type="GO" id="GO:0006782">
    <property type="term" value="P:protoporphyrinogen IX biosynthetic process"/>
    <property type="evidence" value="ECO:0007669"/>
    <property type="project" value="UniProtKB-UniPathway"/>
</dbReference>
<feature type="region of interest" description="Disordered" evidence="1">
    <location>
        <begin position="229"/>
        <end position="248"/>
    </location>
</feature>
<dbReference type="PANTHER" id="PTHR12390">
    <property type="entry name" value="UROPORPHYRINOGEN III SYNTHASE"/>
    <property type="match status" value="1"/>
</dbReference>
<dbReference type="Gene3D" id="3.40.50.10090">
    <property type="match status" value="2"/>
</dbReference>
<dbReference type="InterPro" id="IPR036108">
    <property type="entry name" value="4pyrrol_syn_uPrphyn_synt_sf"/>
</dbReference>
<dbReference type="InterPro" id="IPR039793">
    <property type="entry name" value="UROS/Hem4"/>
</dbReference>
<accession>L8GDY8</accession>
<dbReference type="OrthoDB" id="21469at2759"/>
<keyword evidence="4" id="KW-1185">Reference proteome</keyword>
<dbReference type="Pfam" id="PF02602">
    <property type="entry name" value="HEM4"/>
    <property type="match status" value="1"/>
</dbReference>
<dbReference type="AlphaFoldDB" id="L8GDY8"/>
<sequence length="358" mass="38482">MDNTLAEAAGRVTVVLFKSSSEPLEDDLYFQEGRKRGYDVRFVPVLSFRTGRDGKEKLREALQEAERFSGLVVTSQQAVHAVDVCGVTPDELRAWVEEKKLFCVGPQTADKLSVTFRSAGYERLPAISTAENGQQLAAVIAREMEALGHDRPPLLYLCGNIRRSELPTALKGAGIAFDELEVYETVTSPSLPPDLAFSGKPRGAQQQQRVGWMCFFSPSGVKAIHEELNKRGAEEEEEEENGGDGAPRMAAIGPTTAKALTDTFGAPPSATASSPCALGLFDAIEQCASSSMPPRELAAAEEVDVEPPDGLLSIGALVDDQSVAIVAQPLLAGHLGSHEHEVAHERFLVLLHVSNSCT</sequence>